<dbReference type="InterPro" id="IPR002933">
    <property type="entry name" value="Peptidase_M20"/>
</dbReference>
<evidence type="ECO:0000256" key="1">
    <source>
        <dbReference type="ARBA" id="ARBA00006153"/>
    </source>
</evidence>
<dbReference type="Proteomes" id="UP000722750">
    <property type="component" value="Unassembled WGS sequence"/>
</dbReference>
<dbReference type="GO" id="GO:0046872">
    <property type="term" value="F:metal ion binding"/>
    <property type="evidence" value="ECO:0007669"/>
    <property type="project" value="UniProtKB-KW"/>
</dbReference>
<organism evidence="5 6">
    <name type="scientific">Candidatus Scalindua arabica</name>
    <dbReference type="NCBI Taxonomy" id="1127984"/>
    <lineage>
        <taxon>Bacteria</taxon>
        <taxon>Pseudomonadati</taxon>
        <taxon>Planctomycetota</taxon>
        <taxon>Candidatus Brocadiia</taxon>
        <taxon>Candidatus Brocadiales</taxon>
        <taxon>Candidatus Scalinduaceae</taxon>
        <taxon>Candidatus Scalindua</taxon>
    </lineage>
</organism>
<comment type="similarity">
    <text evidence="1">Belongs to the peptidase M20 family.</text>
</comment>
<dbReference type="AlphaFoldDB" id="A0A942A0Y6"/>
<evidence type="ECO:0000313" key="5">
    <source>
        <dbReference type="EMBL" id="MBS1257416.1"/>
    </source>
</evidence>
<evidence type="ECO:0000256" key="2">
    <source>
        <dbReference type="ARBA" id="ARBA00022801"/>
    </source>
</evidence>
<feature type="binding site" evidence="3">
    <location>
        <position position="94"/>
    </location>
    <ligand>
        <name>Zn(2+)</name>
        <dbReference type="ChEBI" id="CHEBI:29105"/>
        <label>1</label>
    </ligand>
</feature>
<comment type="cofactor">
    <cofactor evidence="3">
        <name>Zn(2+)</name>
        <dbReference type="ChEBI" id="CHEBI:29105"/>
    </cofactor>
    <text evidence="3">Binds 2 Zn(2+) ions per subunit.</text>
</comment>
<evidence type="ECO:0000256" key="3">
    <source>
        <dbReference type="PIRSR" id="PIRSR001235-1"/>
    </source>
</evidence>
<feature type="binding site" evidence="3">
    <location>
        <position position="385"/>
    </location>
    <ligand>
        <name>Zn(2+)</name>
        <dbReference type="ChEBI" id="CHEBI:29105"/>
        <label>2</label>
    </ligand>
</feature>
<feature type="binding site" evidence="3">
    <location>
        <position position="129"/>
    </location>
    <ligand>
        <name>Zn(2+)</name>
        <dbReference type="ChEBI" id="CHEBI:29105"/>
        <label>2</label>
    </ligand>
</feature>
<proteinExistence type="inferred from homology"/>
<name>A0A942A0Y6_9BACT</name>
<dbReference type="Pfam" id="PF07687">
    <property type="entry name" value="M20_dimer"/>
    <property type="match status" value="1"/>
</dbReference>
<feature type="binding site" evidence="3">
    <location>
        <position position="192"/>
    </location>
    <ligand>
        <name>Zn(2+)</name>
        <dbReference type="ChEBI" id="CHEBI:29105"/>
        <label>1</label>
    </ligand>
</feature>
<sequence length="413" mass="45673">MTKIYNVNLDRIENDLFDLKKFGYCQKDKGIYRQGLTQTDMDARHWLMEQFKKQGLTTCMDGAANIIGRFGDSDGPAIVIGSHLDAAPCGGMFDGTLGVIAGLECVRVIIEQQIGVQHPIEIVATSEEEGRFGGMFGSQSLTGHLTADWIEKACSVEGESLKETMQKLGLNTKDALNERYSRDSIIAFLELHIEQGPVLENKEKSIGIVENISGVFKWLIKLIGKAGHAGTAPMDMRSDAFMGLADFAHELSRIIDEEGSDKSRLTIGQVDLKPGSAHTIPGEAHFTLVGRDVDEEIMRNLSAGCRKVLSAIARKHRLMFEFEEKSWLPPQPCSPEIVSILEETVRKMEFEYMLMPSGAGHDTQFFAKITPSSMIFVPSVNGISHAPDEWTHWTDVEKGANVLLNSLLKIDSL</sequence>
<keyword evidence="3" id="KW-0862">Zinc</keyword>
<feature type="binding site" evidence="3">
    <location>
        <position position="83"/>
    </location>
    <ligand>
        <name>Zn(2+)</name>
        <dbReference type="ChEBI" id="CHEBI:29105"/>
        <label>1</label>
    </ligand>
</feature>
<dbReference type="InterPro" id="IPR011650">
    <property type="entry name" value="Peptidase_M20_dimer"/>
</dbReference>
<dbReference type="PANTHER" id="PTHR32494:SF5">
    <property type="entry name" value="ALLANTOATE AMIDOHYDROLASE"/>
    <property type="match status" value="1"/>
</dbReference>
<keyword evidence="2 5" id="KW-0378">Hydrolase</keyword>
<protein>
    <submittedName>
        <fullName evidence="5">N-carbamoyl-L-amino-acid hydrolase</fullName>
    </submittedName>
</protein>
<dbReference type="NCBIfam" id="TIGR01879">
    <property type="entry name" value="hydantase"/>
    <property type="match status" value="1"/>
</dbReference>
<dbReference type="SUPFAM" id="SSF55031">
    <property type="entry name" value="Bacterial exopeptidase dimerisation domain"/>
    <property type="match status" value="1"/>
</dbReference>
<dbReference type="PIRSF" id="PIRSF001235">
    <property type="entry name" value="Amidase_carbamoylase"/>
    <property type="match status" value="1"/>
</dbReference>
<dbReference type="InterPro" id="IPR010158">
    <property type="entry name" value="Amidase_Cbmase"/>
</dbReference>
<dbReference type="EMBL" id="JAANXD010000025">
    <property type="protein sequence ID" value="MBS1257416.1"/>
    <property type="molecule type" value="Genomic_DNA"/>
</dbReference>
<dbReference type="InterPro" id="IPR036264">
    <property type="entry name" value="Bact_exopeptidase_dim_dom"/>
</dbReference>
<dbReference type="CDD" id="cd03884">
    <property type="entry name" value="M20_bAS"/>
    <property type="match status" value="1"/>
</dbReference>
<evidence type="ECO:0000259" key="4">
    <source>
        <dbReference type="Pfam" id="PF07687"/>
    </source>
</evidence>
<feature type="binding site" evidence="3">
    <location>
        <position position="94"/>
    </location>
    <ligand>
        <name>Zn(2+)</name>
        <dbReference type="ChEBI" id="CHEBI:29105"/>
        <label>2</label>
    </ligand>
</feature>
<dbReference type="Pfam" id="PF01546">
    <property type="entry name" value="Peptidase_M20"/>
    <property type="match status" value="1"/>
</dbReference>
<dbReference type="Gene3D" id="3.30.70.360">
    <property type="match status" value="1"/>
</dbReference>
<gene>
    <name evidence="5" type="ORF">MAG551_00460</name>
</gene>
<accession>A0A942A0Y6</accession>
<dbReference type="GO" id="GO:0016813">
    <property type="term" value="F:hydrolase activity, acting on carbon-nitrogen (but not peptide) bonds, in linear amidines"/>
    <property type="evidence" value="ECO:0007669"/>
    <property type="project" value="InterPro"/>
</dbReference>
<dbReference type="Gene3D" id="3.40.630.10">
    <property type="entry name" value="Zn peptidases"/>
    <property type="match status" value="1"/>
</dbReference>
<dbReference type="SUPFAM" id="SSF53187">
    <property type="entry name" value="Zn-dependent exopeptidases"/>
    <property type="match status" value="1"/>
</dbReference>
<comment type="caution">
    <text evidence="5">The sequence shown here is derived from an EMBL/GenBank/DDBJ whole genome shotgun (WGS) entry which is preliminary data.</text>
</comment>
<dbReference type="PANTHER" id="PTHR32494">
    <property type="entry name" value="ALLANTOATE DEIMINASE-RELATED"/>
    <property type="match status" value="1"/>
</dbReference>
<dbReference type="NCBIfam" id="NF006771">
    <property type="entry name" value="PRK09290.1-5"/>
    <property type="match status" value="1"/>
</dbReference>
<feature type="domain" description="Peptidase M20 dimerisation" evidence="4">
    <location>
        <begin position="214"/>
        <end position="315"/>
    </location>
</feature>
<keyword evidence="3" id="KW-0479">Metal-binding</keyword>
<evidence type="ECO:0000313" key="6">
    <source>
        <dbReference type="Proteomes" id="UP000722750"/>
    </source>
</evidence>
<reference evidence="5" key="1">
    <citation type="journal article" date="2021" name="ISME J.">
        <title>Fine-scale metabolic discontinuity in a stratified prokaryote microbiome of a Red Sea deep halocline.</title>
        <authorList>
            <person name="Michoud G."/>
            <person name="Ngugi D.K."/>
            <person name="Barozzi A."/>
            <person name="Merlino G."/>
            <person name="Calleja M.L."/>
            <person name="Delgado-Huertas A."/>
            <person name="Moran X.A.G."/>
            <person name="Daffonchio D."/>
        </authorList>
    </citation>
    <scope>NUCLEOTIDE SEQUENCE</scope>
    <source>
        <strain evidence="5">SuakinDeep_MAG55_1</strain>
    </source>
</reference>